<dbReference type="InterPro" id="IPR036872">
    <property type="entry name" value="CH_dom_sf"/>
</dbReference>
<dbReference type="GO" id="GO:0016477">
    <property type="term" value="P:cell migration"/>
    <property type="evidence" value="ECO:0007669"/>
    <property type="project" value="TreeGrafter"/>
</dbReference>
<dbReference type="InterPro" id="IPR001452">
    <property type="entry name" value="SH3_domain"/>
</dbReference>
<dbReference type="InterPro" id="IPR011993">
    <property type="entry name" value="PH-like_dom_sf"/>
</dbReference>
<dbReference type="InterPro" id="IPR036860">
    <property type="entry name" value="SH2_dom_sf"/>
</dbReference>
<dbReference type="PROSITE" id="PS50081">
    <property type="entry name" value="ZF_DAG_PE_2"/>
    <property type="match status" value="1"/>
</dbReference>
<dbReference type="Pfam" id="PF00017">
    <property type="entry name" value="SH2"/>
    <property type="match status" value="1"/>
</dbReference>
<dbReference type="PROSITE" id="PS50010">
    <property type="entry name" value="DH_2"/>
    <property type="match status" value="1"/>
</dbReference>
<dbReference type="PROSITE" id="PS00479">
    <property type="entry name" value="ZF_DAG_PE_1"/>
    <property type="match status" value="1"/>
</dbReference>
<evidence type="ECO:0000256" key="6">
    <source>
        <dbReference type="ARBA" id="ARBA00022999"/>
    </source>
</evidence>
<dbReference type="Gene3D" id="3.30.60.20">
    <property type="match status" value="1"/>
</dbReference>
<protein>
    <submittedName>
        <fullName evidence="15">Guanine nucleotide exchange factor</fullName>
    </submittedName>
</protein>
<feature type="compositionally biased region" description="Polar residues" evidence="9">
    <location>
        <begin position="621"/>
        <end position="630"/>
    </location>
</feature>
<dbReference type="SUPFAM" id="SSF50044">
    <property type="entry name" value="SH3-domain"/>
    <property type="match status" value="2"/>
</dbReference>
<reference evidence="15" key="2">
    <citation type="submission" date="2020-10" db="UniProtKB">
        <authorList>
            <consortium name="WormBaseParasite"/>
        </authorList>
    </citation>
    <scope>IDENTIFICATION</scope>
</reference>
<keyword evidence="6 7" id="KW-0727">SH2 domain</keyword>
<evidence type="ECO:0000256" key="8">
    <source>
        <dbReference type="PROSITE-ProRule" id="PRU00192"/>
    </source>
</evidence>
<dbReference type="GO" id="GO:0005737">
    <property type="term" value="C:cytoplasm"/>
    <property type="evidence" value="ECO:0007669"/>
    <property type="project" value="TreeGrafter"/>
</dbReference>
<dbReference type="Pfam" id="PF00130">
    <property type="entry name" value="C1_1"/>
    <property type="match status" value="1"/>
</dbReference>
<keyword evidence="5" id="KW-0862">Zinc</keyword>
<evidence type="ECO:0000256" key="4">
    <source>
        <dbReference type="ARBA" id="ARBA00022723"/>
    </source>
</evidence>
<reference evidence="14" key="1">
    <citation type="journal article" date="2013" name="Genetics">
        <title>The draft genome and transcriptome of Panagrellus redivivus are shaped by the harsh demands of a free-living lifestyle.</title>
        <authorList>
            <person name="Srinivasan J."/>
            <person name="Dillman A.R."/>
            <person name="Macchietto M.G."/>
            <person name="Heikkinen L."/>
            <person name="Lakso M."/>
            <person name="Fracchia K.M."/>
            <person name="Antoshechkin I."/>
            <person name="Mortazavi A."/>
            <person name="Wong G."/>
            <person name="Sternberg P.W."/>
        </authorList>
    </citation>
    <scope>NUCLEOTIDE SEQUENCE [LARGE SCALE GENOMIC DNA]</scope>
    <source>
        <strain evidence="14">MT8872</strain>
    </source>
</reference>
<dbReference type="InterPro" id="IPR000219">
    <property type="entry name" value="DH_dom"/>
</dbReference>
<dbReference type="GO" id="GO:0005085">
    <property type="term" value="F:guanyl-nucleotide exchange factor activity"/>
    <property type="evidence" value="ECO:0007669"/>
    <property type="project" value="UniProtKB-KW"/>
</dbReference>
<dbReference type="Gene3D" id="1.10.418.10">
    <property type="entry name" value="Calponin-like domain"/>
    <property type="match status" value="1"/>
</dbReference>
<feature type="domain" description="Phorbol-ester/DAG-type" evidence="13">
    <location>
        <begin position="485"/>
        <end position="534"/>
    </location>
</feature>
<dbReference type="InterPro" id="IPR035899">
    <property type="entry name" value="DBL_dom_sf"/>
</dbReference>
<dbReference type="SUPFAM" id="SSF55550">
    <property type="entry name" value="SH2 domain"/>
    <property type="match status" value="1"/>
</dbReference>
<dbReference type="InterPro" id="IPR046349">
    <property type="entry name" value="C1-like_sf"/>
</dbReference>
<dbReference type="GO" id="GO:0046872">
    <property type="term" value="F:metal ion binding"/>
    <property type="evidence" value="ECO:0007669"/>
    <property type="project" value="UniProtKB-KW"/>
</dbReference>
<dbReference type="Proteomes" id="UP000492821">
    <property type="component" value="Unassembled WGS sequence"/>
</dbReference>
<dbReference type="WBParaSite" id="Pan_g23611.t1">
    <property type="protein sequence ID" value="Pan_g23611.t1"/>
    <property type="gene ID" value="Pan_g23611"/>
</dbReference>
<evidence type="ECO:0000259" key="13">
    <source>
        <dbReference type="PROSITE" id="PS50081"/>
    </source>
</evidence>
<evidence type="ECO:0000259" key="10">
    <source>
        <dbReference type="PROSITE" id="PS50001"/>
    </source>
</evidence>
<evidence type="ECO:0000256" key="9">
    <source>
        <dbReference type="SAM" id="MobiDB-lite"/>
    </source>
</evidence>
<dbReference type="SUPFAM" id="SSF48065">
    <property type="entry name" value="DBL homology domain (DH-domain)"/>
    <property type="match status" value="1"/>
</dbReference>
<dbReference type="Gene3D" id="2.30.29.30">
    <property type="entry name" value="Pleckstrin-homology domain (PH domain)/Phosphotyrosine-binding domain (PTB)"/>
    <property type="match status" value="1"/>
</dbReference>
<keyword evidence="2" id="KW-0597">Phosphoprotein</keyword>
<dbReference type="PANTHER" id="PTHR45818">
    <property type="entry name" value="PROTEIN VAV"/>
    <property type="match status" value="1"/>
</dbReference>
<dbReference type="Gene3D" id="1.20.900.10">
    <property type="entry name" value="Dbl homology (DH) domain"/>
    <property type="match status" value="1"/>
</dbReference>
<evidence type="ECO:0000313" key="14">
    <source>
        <dbReference type="Proteomes" id="UP000492821"/>
    </source>
</evidence>
<evidence type="ECO:0000256" key="2">
    <source>
        <dbReference type="ARBA" id="ARBA00022553"/>
    </source>
</evidence>
<dbReference type="SMART" id="SM00252">
    <property type="entry name" value="SH2"/>
    <property type="match status" value="1"/>
</dbReference>
<evidence type="ECO:0000256" key="1">
    <source>
        <dbReference type="ARBA" id="ARBA00022443"/>
    </source>
</evidence>
<dbReference type="SUPFAM" id="SSF47576">
    <property type="entry name" value="Calponin-homology domain, CH-domain"/>
    <property type="match status" value="1"/>
</dbReference>
<feature type="domain" description="DH" evidence="12">
    <location>
        <begin position="134"/>
        <end position="326"/>
    </location>
</feature>
<keyword evidence="4" id="KW-0479">Metal-binding</keyword>
<feature type="domain" description="SH3" evidence="11">
    <location>
        <begin position="761"/>
        <end position="825"/>
    </location>
</feature>
<dbReference type="Gene3D" id="2.30.30.40">
    <property type="entry name" value="SH3 Domains"/>
    <property type="match status" value="1"/>
</dbReference>
<dbReference type="InterPro" id="IPR055251">
    <property type="entry name" value="SOS1_NGEF_PH"/>
</dbReference>
<dbReference type="PROSITE" id="PS50002">
    <property type="entry name" value="SH3"/>
    <property type="match status" value="1"/>
</dbReference>
<dbReference type="Pfam" id="PF22697">
    <property type="entry name" value="SOS1_NGEF_PH"/>
    <property type="match status" value="1"/>
</dbReference>
<keyword evidence="14" id="KW-1185">Reference proteome</keyword>
<evidence type="ECO:0000256" key="7">
    <source>
        <dbReference type="PROSITE-ProRule" id="PRU00191"/>
    </source>
</evidence>
<dbReference type="Pfam" id="PF00621">
    <property type="entry name" value="RhoGEF"/>
    <property type="match status" value="1"/>
</dbReference>
<accession>A0A7E4ZXQ4</accession>
<dbReference type="InterPro" id="IPR000980">
    <property type="entry name" value="SH2"/>
</dbReference>
<keyword evidence="3" id="KW-0344">Guanine-nucleotide releasing factor</keyword>
<evidence type="ECO:0000256" key="5">
    <source>
        <dbReference type="ARBA" id="ARBA00022833"/>
    </source>
</evidence>
<dbReference type="PANTHER" id="PTHR45818:SF3">
    <property type="entry name" value="PROTEIN VAV"/>
    <property type="match status" value="1"/>
</dbReference>
<dbReference type="SMART" id="SM00325">
    <property type="entry name" value="RhoGEF"/>
    <property type="match status" value="1"/>
</dbReference>
<dbReference type="SUPFAM" id="SSF50729">
    <property type="entry name" value="PH domain-like"/>
    <property type="match status" value="1"/>
</dbReference>
<dbReference type="SUPFAM" id="SSF57889">
    <property type="entry name" value="Cysteine-rich domain"/>
    <property type="match status" value="1"/>
</dbReference>
<dbReference type="CDD" id="cd00160">
    <property type="entry name" value="RhoGEF"/>
    <property type="match status" value="1"/>
</dbReference>
<dbReference type="InterPro" id="IPR036028">
    <property type="entry name" value="SH3-like_dom_sf"/>
</dbReference>
<evidence type="ECO:0000313" key="15">
    <source>
        <dbReference type="WBParaSite" id="Pan_g23611.t1"/>
    </source>
</evidence>
<dbReference type="InterPro" id="IPR001849">
    <property type="entry name" value="PH_domain"/>
</dbReference>
<dbReference type="InterPro" id="IPR002219">
    <property type="entry name" value="PKC_DAG/PE"/>
</dbReference>
<sequence length="832" mass="95481">MGDGCFCYGENVELFLTACRQQLNLPESDIFSAEDLTQFNSFQNVLRTLSVLSHTQNSIEKDLKPFPETTSPSSQAPCEDIYTNLGLHEVDKKLYDVAHYPFEEDSDHQIYNRIVLQPPAAVEDVWSTFKPTSERDHAIRELLETETNYVKKCLEMLMRDFYTPLKTCMATEDFKVAFGNIAAIYKVNQSFHENLRRAVLYTLKLERRHSQDGDLSIGSVFVKTKMCFLAYAEYCAHMKFARERLDEIERKEPMTKATIERLIQTSASGCQFRLQDLLLLPFQRICKYGLLLMKIIENTDMADPDRESLIEGLEAAKDVMDYVNETKRDYEHIEVSRSIERSIDKMRPTLDFTNFGRLQLDGPVRLSGTGIKTKERHVFFFEKKLLICKKLKNSQFVFKYAYKTADFKLQEPSISEPATLTKPGTLSHKITLTFGDTSFVLLRDTEIGVQELCLTLKSAQQRDMWRKKFRDALDKNSPAAGIRNGHVLQYKTYDAPTNCDRCHKLLLGKFFQGYYCQKCKRNFHYDCIDQVLGCKDPTPTRISDPSPVAGFIAAPRHSMTDEPFIAMRTVSSQDPQVLNFQEGERLFIYNDYGDGTFLGRRMNVPGVSGIVSRSDVIPESSLPSQGSAQNPEPLDETGKPITLASQYVVDEVVESTALEAQPWYFGPKGRQQANEMLMGKPDGTFIIRLSVCENTKILSVAFGGVGKHMKIEMTMEPTGIKYYLHDDRLFDSVFDLIAYYRKNTLAEGFDTINTVLTHTLLKTKTYRVLQDYKHPRVDAAKYLELRRNDIVEVIDTRGEEMGWWRFQDGTRSGFFPISYVECFGRKCRKSRQ</sequence>
<evidence type="ECO:0000259" key="11">
    <source>
        <dbReference type="PROSITE" id="PS50002"/>
    </source>
</evidence>
<evidence type="ECO:0000256" key="3">
    <source>
        <dbReference type="ARBA" id="ARBA00022658"/>
    </source>
</evidence>
<dbReference type="Pfam" id="PF07653">
    <property type="entry name" value="SH3_2"/>
    <property type="match status" value="1"/>
</dbReference>
<organism evidence="14 15">
    <name type="scientific">Panagrellus redivivus</name>
    <name type="common">Microworm</name>
    <dbReference type="NCBI Taxonomy" id="6233"/>
    <lineage>
        <taxon>Eukaryota</taxon>
        <taxon>Metazoa</taxon>
        <taxon>Ecdysozoa</taxon>
        <taxon>Nematoda</taxon>
        <taxon>Chromadorea</taxon>
        <taxon>Rhabditida</taxon>
        <taxon>Tylenchina</taxon>
        <taxon>Panagrolaimomorpha</taxon>
        <taxon>Panagrolaimoidea</taxon>
        <taxon>Panagrolaimidae</taxon>
        <taxon>Panagrellus</taxon>
    </lineage>
</organism>
<feature type="domain" description="SH2" evidence="10">
    <location>
        <begin position="663"/>
        <end position="760"/>
    </location>
</feature>
<dbReference type="SMART" id="SM00326">
    <property type="entry name" value="SH3"/>
    <property type="match status" value="2"/>
</dbReference>
<dbReference type="SMART" id="SM00233">
    <property type="entry name" value="PH"/>
    <property type="match status" value="1"/>
</dbReference>
<keyword evidence="1 8" id="KW-0728">SH3 domain</keyword>
<dbReference type="SMART" id="SM00109">
    <property type="entry name" value="C1"/>
    <property type="match status" value="1"/>
</dbReference>
<name>A0A7E4ZXQ4_PANRE</name>
<evidence type="ECO:0000259" key="12">
    <source>
        <dbReference type="PROSITE" id="PS50010"/>
    </source>
</evidence>
<proteinExistence type="predicted"/>
<dbReference type="CDD" id="cd20810">
    <property type="entry name" value="C1_VAV"/>
    <property type="match status" value="1"/>
</dbReference>
<dbReference type="PROSITE" id="PS50001">
    <property type="entry name" value="SH2"/>
    <property type="match status" value="1"/>
</dbReference>
<dbReference type="AlphaFoldDB" id="A0A7E4ZXQ4"/>
<dbReference type="Gene3D" id="3.30.505.10">
    <property type="entry name" value="SH2 domain"/>
    <property type="match status" value="1"/>
</dbReference>
<feature type="region of interest" description="Disordered" evidence="9">
    <location>
        <begin position="618"/>
        <end position="637"/>
    </location>
</feature>